<dbReference type="EMBL" id="SNWR01000001">
    <property type="protein sequence ID" value="TDO37489.1"/>
    <property type="molecule type" value="Genomic_DNA"/>
</dbReference>
<dbReference type="Gene3D" id="2.10.10.20">
    <property type="entry name" value="Carbohydrate-binding module superfamily 5/12"/>
    <property type="match status" value="1"/>
</dbReference>
<reference evidence="5 6" key="1">
    <citation type="submission" date="2019-03" db="EMBL/GenBank/DDBJ databases">
        <title>Sequencing the genomes of 1000 actinobacteria strains.</title>
        <authorList>
            <person name="Klenk H.-P."/>
        </authorList>
    </citation>
    <scope>NUCLEOTIDE SEQUENCE [LARGE SCALE GENOMIC DNA]</scope>
    <source>
        <strain evidence="5 6">DSM 43805</strain>
    </source>
</reference>
<comment type="caution">
    <text evidence="5">The sequence shown here is derived from an EMBL/GenBank/DDBJ whole genome shotgun (WGS) entry which is preliminary data.</text>
</comment>
<dbReference type="InterPro" id="IPR042517">
    <property type="entry name" value="Glyco_hydro_64_N_2"/>
</dbReference>
<feature type="signal peptide" evidence="3">
    <location>
        <begin position="1"/>
        <end position="29"/>
    </location>
</feature>
<dbReference type="GO" id="GO:0005975">
    <property type="term" value="P:carbohydrate metabolic process"/>
    <property type="evidence" value="ECO:0007669"/>
    <property type="project" value="InterPro"/>
</dbReference>
<feature type="region of interest" description="Disordered" evidence="2">
    <location>
        <begin position="395"/>
        <end position="434"/>
    </location>
</feature>
<evidence type="ECO:0000313" key="5">
    <source>
        <dbReference type="EMBL" id="TDO37489.1"/>
    </source>
</evidence>
<dbReference type="Pfam" id="PF16483">
    <property type="entry name" value="Glyco_hydro_64"/>
    <property type="match status" value="1"/>
</dbReference>
<gene>
    <name evidence="5" type="ORF">C8E87_1118</name>
</gene>
<dbReference type="AlphaFoldDB" id="A0A4R6JMX3"/>
<proteinExistence type="predicted"/>
<dbReference type="CDD" id="cd12214">
    <property type="entry name" value="ChiA1_BD"/>
    <property type="match status" value="1"/>
</dbReference>
<dbReference type="Gene3D" id="2.60.110.10">
    <property type="entry name" value="Thaumatin"/>
    <property type="match status" value="1"/>
</dbReference>
<organism evidence="5 6">
    <name type="scientific">Paractinoplanes brasiliensis</name>
    <dbReference type="NCBI Taxonomy" id="52695"/>
    <lineage>
        <taxon>Bacteria</taxon>
        <taxon>Bacillati</taxon>
        <taxon>Actinomycetota</taxon>
        <taxon>Actinomycetes</taxon>
        <taxon>Micromonosporales</taxon>
        <taxon>Micromonosporaceae</taxon>
        <taxon>Paractinoplanes</taxon>
    </lineage>
</organism>
<dbReference type="InterPro" id="IPR037176">
    <property type="entry name" value="Osmotin/thaumatin-like_sf"/>
</dbReference>
<dbReference type="SUPFAM" id="SSF51055">
    <property type="entry name" value="Carbohydrate binding domain"/>
    <property type="match status" value="1"/>
</dbReference>
<evidence type="ECO:0000256" key="1">
    <source>
        <dbReference type="ARBA" id="ARBA00022801"/>
    </source>
</evidence>
<evidence type="ECO:0000256" key="2">
    <source>
        <dbReference type="SAM" id="MobiDB-lite"/>
    </source>
</evidence>
<dbReference type="Gene3D" id="3.30.920.50">
    <property type="entry name" value="Beta-1,3-glucanase, C-terminal domain"/>
    <property type="match status" value="1"/>
</dbReference>
<dbReference type="InterPro" id="IPR003610">
    <property type="entry name" value="CBM5/12"/>
</dbReference>
<evidence type="ECO:0000256" key="3">
    <source>
        <dbReference type="SAM" id="SignalP"/>
    </source>
</evidence>
<dbReference type="Pfam" id="PF02839">
    <property type="entry name" value="CBM_5_12"/>
    <property type="match status" value="1"/>
</dbReference>
<dbReference type="PROSITE" id="PS52006">
    <property type="entry name" value="GH64"/>
    <property type="match status" value="1"/>
</dbReference>
<feature type="compositionally biased region" description="Pro residues" evidence="2">
    <location>
        <begin position="402"/>
        <end position="422"/>
    </location>
</feature>
<keyword evidence="6" id="KW-1185">Reference proteome</keyword>
<keyword evidence="1" id="KW-0378">Hydrolase</keyword>
<keyword evidence="3" id="KW-0732">Signal</keyword>
<sequence>MRKRTAWLSVVAALAVAAPVAAVTLPASAASPAILPVTVTNNTGRGDAVHLYVIGIMNGRWGSVNSAGTFSPWPAGGIPPTPAPDVSIPGPGNGASTTIRIPKGLSGRVYMAMRDKIKFFITPDGFVQPAPWAPGDPNFNTLFDTSEFTFNDSGLWLNSSQVDFFGIPHAVTVTNGAGQTKRTGDVVNDGRNKVINAIKAQPGWERSVITRSDGTVLRVLAPGKATDAGLFPANYLDAYINSAFASYTSRTLTVVPRSAEPNRKFFGRTVGNTMRFTDSSGAEVATVDKPSTSNVWGCDGVFNAPNVAPFIQSEVRRTICTALVRGTLGTSTQEPVLDANAFYKNSAANHYSRIIHANMADGKAYGFAYDDVGGFESLVNDGDPQRAGIILSPFGAGGNPPVTTPPATQPTTAPPTTRPPTTAPTTQPPAGTTWAANTPYAVGQVVTYNGLRYQCRQAHTSLPGWEPPNVLALWLPL</sequence>
<dbReference type="InterPro" id="IPR036573">
    <property type="entry name" value="CBM_sf_5/12"/>
</dbReference>
<dbReference type="InterPro" id="IPR032477">
    <property type="entry name" value="Glyco_hydro_64"/>
</dbReference>
<dbReference type="GO" id="GO:0005576">
    <property type="term" value="C:extracellular region"/>
    <property type="evidence" value="ECO:0007669"/>
    <property type="project" value="InterPro"/>
</dbReference>
<dbReference type="PANTHER" id="PTHR38165">
    <property type="match status" value="1"/>
</dbReference>
<evidence type="ECO:0000313" key="6">
    <source>
        <dbReference type="Proteomes" id="UP000294901"/>
    </source>
</evidence>
<feature type="chain" id="PRO_5020375420" evidence="3">
    <location>
        <begin position="30"/>
        <end position="477"/>
    </location>
</feature>
<dbReference type="RefSeq" id="WP_166661095.1">
    <property type="nucleotide sequence ID" value="NZ_BOMD01000055.1"/>
</dbReference>
<dbReference type="Proteomes" id="UP000294901">
    <property type="component" value="Unassembled WGS sequence"/>
</dbReference>
<name>A0A4R6JMX3_9ACTN</name>
<dbReference type="SMART" id="SM00495">
    <property type="entry name" value="ChtBD3"/>
    <property type="match status" value="1"/>
</dbReference>
<dbReference type="InterPro" id="IPR037398">
    <property type="entry name" value="Glyco_hydro_64_fam"/>
</dbReference>
<feature type="domain" description="GH64" evidence="4">
    <location>
        <begin position="32"/>
        <end position="393"/>
    </location>
</feature>
<protein>
    <submittedName>
        <fullName evidence="5">Carbohydrate binding protein</fullName>
    </submittedName>
</protein>
<accession>A0A4R6JMX3</accession>
<evidence type="ECO:0000259" key="4">
    <source>
        <dbReference type="PROSITE" id="PS52006"/>
    </source>
</evidence>
<dbReference type="PANTHER" id="PTHR38165:SF1">
    <property type="entry name" value="GLUCANASE B"/>
    <property type="match status" value="1"/>
</dbReference>
<dbReference type="GO" id="GO:0030246">
    <property type="term" value="F:carbohydrate binding"/>
    <property type="evidence" value="ECO:0007669"/>
    <property type="project" value="InterPro"/>
</dbReference>
<feature type="compositionally biased region" description="Low complexity" evidence="2">
    <location>
        <begin position="423"/>
        <end position="434"/>
    </location>
</feature>
<dbReference type="GO" id="GO:0004553">
    <property type="term" value="F:hydrolase activity, hydrolyzing O-glycosyl compounds"/>
    <property type="evidence" value="ECO:0007669"/>
    <property type="project" value="InterPro"/>
</dbReference>